<dbReference type="InterPro" id="IPR028089">
    <property type="entry name" value="DUF4455"/>
</dbReference>
<comment type="caution">
    <text evidence="2">The sequence shown here is derived from an EMBL/GenBank/DDBJ whole genome shotgun (WGS) entry which is preliminary data.</text>
</comment>
<organism evidence="2 3">
    <name type="scientific">Popillia japonica</name>
    <name type="common">Japanese beetle</name>
    <dbReference type="NCBI Taxonomy" id="7064"/>
    <lineage>
        <taxon>Eukaryota</taxon>
        <taxon>Metazoa</taxon>
        <taxon>Ecdysozoa</taxon>
        <taxon>Arthropoda</taxon>
        <taxon>Hexapoda</taxon>
        <taxon>Insecta</taxon>
        <taxon>Pterygota</taxon>
        <taxon>Neoptera</taxon>
        <taxon>Endopterygota</taxon>
        <taxon>Coleoptera</taxon>
        <taxon>Polyphaga</taxon>
        <taxon>Scarabaeiformia</taxon>
        <taxon>Scarabaeidae</taxon>
        <taxon>Rutelinae</taxon>
        <taxon>Popillia</taxon>
    </lineage>
</organism>
<accession>A0AAW1HV90</accession>
<keyword evidence="3" id="KW-1185">Reference proteome</keyword>
<dbReference type="AlphaFoldDB" id="A0AAW1HV90"/>
<name>A0AAW1HV90_POPJA</name>
<evidence type="ECO:0000313" key="3">
    <source>
        <dbReference type="Proteomes" id="UP001458880"/>
    </source>
</evidence>
<dbReference type="Pfam" id="PF14643">
    <property type="entry name" value="DUF4455"/>
    <property type="match status" value="2"/>
</dbReference>
<reference evidence="2 3" key="1">
    <citation type="journal article" date="2024" name="BMC Genomics">
        <title>De novo assembly and annotation of Popillia japonica's genome with initial clues to its potential as an invasive pest.</title>
        <authorList>
            <person name="Cucini C."/>
            <person name="Boschi S."/>
            <person name="Funari R."/>
            <person name="Cardaioli E."/>
            <person name="Iannotti N."/>
            <person name="Marturano G."/>
            <person name="Paoli F."/>
            <person name="Bruttini M."/>
            <person name="Carapelli A."/>
            <person name="Frati F."/>
            <person name="Nardi F."/>
        </authorList>
    </citation>
    <scope>NUCLEOTIDE SEQUENCE [LARGE SCALE GENOMIC DNA]</scope>
    <source>
        <strain evidence="2">DMR45628</strain>
    </source>
</reference>
<gene>
    <name evidence="2" type="ORF">QE152_g39018</name>
</gene>
<protein>
    <recommendedName>
        <fullName evidence="1">DUF4455 domain-containing protein</fullName>
    </recommendedName>
</protein>
<proteinExistence type="predicted"/>
<feature type="domain" description="DUF4455" evidence="1">
    <location>
        <begin position="233"/>
        <end position="415"/>
    </location>
</feature>
<dbReference type="EMBL" id="JASPKY010000886">
    <property type="protein sequence ID" value="KAK9680535.1"/>
    <property type="molecule type" value="Genomic_DNA"/>
</dbReference>
<evidence type="ECO:0000313" key="2">
    <source>
        <dbReference type="EMBL" id="KAK9680535.1"/>
    </source>
</evidence>
<sequence>MKKRQKEHEAILAAMKNAMTNHNIQVEDDIRVASAIYKQEFKKSKTEIKICLQNIREIIKGPAKLATENFNKAVDDVSLIYRVNKFHLTTLLQKLRELERSRISKFKELLRTAYSKLNKISYKLPFEIQQFFEQEIQAINETTLCNIRGYNELKLHLRLQLKNEIRLCFEEIQYLKEKWYYYVKYTLFTNLNRDKLFSKDWNREALRTSVPVSDACSPYTDWAADGATIDVNKMFQWVSKIEHVMKHVDTCAQKIVGSFKDAIIKVVAGYFEDMRKTVQSILDEGIIEKWEVKAIQAEYCGQAVVDVTEKYTEQLARLQDLWTESKRELELCLDDALLFLKHFSDIWSIHFYRVNQIKDLISQDLKRVMTEGFLLVCEDETKINIKIDSLRQECNEQNLDQELDNVSKCLDDLKQV</sequence>
<dbReference type="Proteomes" id="UP001458880">
    <property type="component" value="Unassembled WGS sequence"/>
</dbReference>
<feature type="domain" description="DUF4455" evidence="1">
    <location>
        <begin position="2"/>
        <end position="179"/>
    </location>
</feature>
<evidence type="ECO:0000259" key="1">
    <source>
        <dbReference type="Pfam" id="PF14643"/>
    </source>
</evidence>